<proteinExistence type="inferred from homology"/>
<feature type="active site" description="Proton acceptor" evidence="2">
    <location>
        <position position="132"/>
    </location>
</feature>
<dbReference type="EC" id="3.1.4.58" evidence="2"/>
<comment type="catalytic activity">
    <reaction evidence="2">
        <text>a 3'-end 2',3'-cyclophospho-ribonucleotide-RNA + H2O = a 3'-end 2'-phospho-ribonucleotide-RNA + H(+)</text>
        <dbReference type="Rhea" id="RHEA:11828"/>
        <dbReference type="Rhea" id="RHEA-COMP:10464"/>
        <dbReference type="Rhea" id="RHEA-COMP:17353"/>
        <dbReference type="ChEBI" id="CHEBI:15377"/>
        <dbReference type="ChEBI" id="CHEBI:15378"/>
        <dbReference type="ChEBI" id="CHEBI:83064"/>
        <dbReference type="ChEBI" id="CHEBI:173113"/>
        <dbReference type="EC" id="3.1.4.58"/>
    </reaction>
</comment>
<feature type="domain" description="Phosphoesterase HXTX" evidence="3">
    <location>
        <begin position="104"/>
        <end position="158"/>
    </location>
</feature>
<comment type="similarity">
    <text evidence="2">Belongs to the 2H phosphoesterase superfamily. ThpR family.</text>
</comment>
<dbReference type="Gene3D" id="3.90.1140.10">
    <property type="entry name" value="Cyclic phosphodiesterase"/>
    <property type="match status" value="1"/>
</dbReference>
<gene>
    <name evidence="4" type="primary">thpR</name>
    <name evidence="4" type="ORF">P5G51_007695</name>
</gene>
<feature type="domain" description="Phosphoesterase HXTX" evidence="3">
    <location>
        <begin position="14"/>
        <end position="97"/>
    </location>
</feature>
<accession>A0ABU5CH56</accession>
<evidence type="ECO:0000256" key="2">
    <source>
        <dbReference type="HAMAP-Rule" id="MF_01940"/>
    </source>
</evidence>
<name>A0ABU5CH56_9BACI</name>
<dbReference type="InterPro" id="IPR014051">
    <property type="entry name" value="Phosphoesterase_HXTX"/>
</dbReference>
<feature type="active site" description="Proton donor" evidence="2">
    <location>
        <position position="47"/>
    </location>
</feature>
<comment type="caution">
    <text evidence="4">The sequence shown here is derived from an EMBL/GenBank/DDBJ whole genome shotgun (WGS) entry which is preliminary data.</text>
</comment>
<feature type="short sequence motif" description="HXTX 2" evidence="2">
    <location>
        <begin position="132"/>
        <end position="135"/>
    </location>
</feature>
<dbReference type="PANTHER" id="PTHR35561">
    <property type="entry name" value="RNA 2',3'-CYCLIC PHOSPHODIESTERASE"/>
    <property type="match status" value="1"/>
</dbReference>
<keyword evidence="1 2" id="KW-0378">Hydrolase</keyword>
<dbReference type="NCBIfam" id="TIGR02258">
    <property type="entry name" value="2_5_ligase"/>
    <property type="match status" value="1"/>
</dbReference>
<evidence type="ECO:0000256" key="1">
    <source>
        <dbReference type="ARBA" id="ARBA00022801"/>
    </source>
</evidence>
<evidence type="ECO:0000313" key="4">
    <source>
        <dbReference type="EMBL" id="MDY0405296.1"/>
    </source>
</evidence>
<dbReference type="Pfam" id="PF02834">
    <property type="entry name" value="LigT_PEase"/>
    <property type="match status" value="2"/>
</dbReference>
<dbReference type="RefSeq" id="WP_306067685.1">
    <property type="nucleotide sequence ID" value="NZ_JAROCA020000001.1"/>
</dbReference>
<dbReference type="Proteomes" id="UP001228376">
    <property type="component" value="Unassembled WGS sequence"/>
</dbReference>
<evidence type="ECO:0000259" key="3">
    <source>
        <dbReference type="Pfam" id="PF02834"/>
    </source>
</evidence>
<feature type="short sequence motif" description="HXTX 1" evidence="2">
    <location>
        <begin position="47"/>
        <end position="50"/>
    </location>
</feature>
<reference evidence="4 5" key="1">
    <citation type="submission" date="2023-10" db="EMBL/GenBank/DDBJ databases">
        <title>179-bfca-hs.</title>
        <authorList>
            <person name="Miliotis G."/>
            <person name="Sengupta P."/>
            <person name="Hameed A."/>
            <person name="Chuvochina M."/>
            <person name="Mcdonagh F."/>
            <person name="Simpson A.C."/>
            <person name="Singh N.K."/>
            <person name="Rekha P.D."/>
            <person name="Raman K."/>
            <person name="Hugenholtz P."/>
            <person name="Venkateswaran K."/>
        </authorList>
    </citation>
    <scope>NUCLEOTIDE SEQUENCE [LARGE SCALE GENOMIC DNA]</scope>
    <source>
        <strain evidence="4 5">179-BFC-A-HS</strain>
    </source>
</reference>
<dbReference type="HAMAP" id="MF_01940">
    <property type="entry name" value="RNA_CPDase"/>
    <property type="match status" value="1"/>
</dbReference>
<dbReference type="InterPro" id="IPR004175">
    <property type="entry name" value="RNA_CPDase"/>
</dbReference>
<protein>
    <recommendedName>
        <fullName evidence="2">RNA 2',3'-cyclic phosphodiesterase</fullName>
        <shortName evidence="2">RNA 2',3'-CPDase</shortName>
        <ecNumber evidence="2">3.1.4.58</ecNumber>
    </recommendedName>
</protein>
<dbReference type="EMBL" id="JAROCA020000001">
    <property type="protein sequence ID" value="MDY0405296.1"/>
    <property type="molecule type" value="Genomic_DNA"/>
</dbReference>
<sequence>MNLQAPHAHYFLAVPLPDFVKAELSRWQQTAQTQLAYKQWTHPQDFHITVKFLGGVANEKLNHLQDVLHEVEARQPFEVQVKGLHTFGNPAQPRVLWAGVEKSKEILTLNTDIEKIGAAAGFSPENRSYQPHITIGKKWEGPKSASLVQKWLSAYEDKTLHFLAEQLVIYKIYPGQAPKYKVHAAFPFRGGK</sequence>
<dbReference type="PANTHER" id="PTHR35561:SF1">
    <property type="entry name" value="RNA 2',3'-CYCLIC PHOSPHODIESTERASE"/>
    <property type="match status" value="1"/>
</dbReference>
<organism evidence="4 5">
    <name type="scientific">Tigheibacillus jepli</name>
    <dbReference type="NCBI Taxonomy" id="3035914"/>
    <lineage>
        <taxon>Bacteria</taxon>
        <taxon>Bacillati</taxon>
        <taxon>Bacillota</taxon>
        <taxon>Bacilli</taxon>
        <taxon>Bacillales</taxon>
        <taxon>Bacillaceae</taxon>
        <taxon>Tigheibacillus</taxon>
    </lineage>
</organism>
<dbReference type="SUPFAM" id="SSF55144">
    <property type="entry name" value="LigT-like"/>
    <property type="match status" value="1"/>
</dbReference>
<keyword evidence="5" id="KW-1185">Reference proteome</keyword>
<comment type="function">
    <text evidence="2">Hydrolyzes RNA 2',3'-cyclic phosphodiester to an RNA 2'-phosphomonoester.</text>
</comment>
<evidence type="ECO:0000313" key="5">
    <source>
        <dbReference type="Proteomes" id="UP001228376"/>
    </source>
</evidence>
<dbReference type="InterPro" id="IPR009097">
    <property type="entry name" value="Cyclic_Pdiesterase"/>
</dbReference>